<gene>
    <name evidence="1" type="ORF">ABIC55_004846</name>
</gene>
<proteinExistence type="predicted"/>
<dbReference type="Proteomes" id="UP001549104">
    <property type="component" value="Unassembled WGS sequence"/>
</dbReference>
<accession>A0ABV2KF34</accession>
<protein>
    <submittedName>
        <fullName evidence="1">Uncharacterized protein</fullName>
    </submittedName>
</protein>
<comment type="caution">
    <text evidence="1">The sequence shown here is derived from an EMBL/GenBank/DDBJ whole genome shotgun (WGS) entry which is preliminary data.</text>
</comment>
<keyword evidence="2" id="KW-1185">Reference proteome</keyword>
<organism evidence="1 2">
    <name type="scientific">Sporosarcina psychrophila</name>
    <name type="common">Bacillus psychrophilus</name>
    <dbReference type="NCBI Taxonomy" id="1476"/>
    <lineage>
        <taxon>Bacteria</taxon>
        <taxon>Bacillati</taxon>
        <taxon>Bacillota</taxon>
        <taxon>Bacilli</taxon>
        <taxon>Bacillales</taxon>
        <taxon>Caryophanaceae</taxon>
        <taxon>Sporosarcina</taxon>
    </lineage>
</organism>
<dbReference type="EMBL" id="JBEPME010000021">
    <property type="protein sequence ID" value="MET3659696.1"/>
    <property type="molecule type" value="Genomic_DNA"/>
</dbReference>
<evidence type="ECO:0000313" key="2">
    <source>
        <dbReference type="Proteomes" id="UP001549104"/>
    </source>
</evidence>
<name>A0ABV2KF34_SPOPS</name>
<dbReference type="InterPro" id="IPR021637">
    <property type="entry name" value="DUF3243"/>
</dbReference>
<dbReference type="InterPro" id="IPR038292">
    <property type="entry name" value="YmfJ/YflH_sf"/>
</dbReference>
<sequence>MLRLNEKIIPQWDDRLLIYTYIGSEFYMDINLFKTFQDEVGIGPNVKEPINQEEKMLMELWEFGTKEEQKKFAHTLLEMMQDKNR</sequence>
<dbReference type="RefSeq" id="WP_354315067.1">
    <property type="nucleotide sequence ID" value="NZ_JBEPME010000021.1"/>
</dbReference>
<evidence type="ECO:0000313" key="1">
    <source>
        <dbReference type="EMBL" id="MET3659696.1"/>
    </source>
</evidence>
<reference evidence="1 2" key="1">
    <citation type="submission" date="2024-06" db="EMBL/GenBank/DDBJ databases">
        <title>Sorghum-associated microbial communities from plants grown in Nebraska, USA.</title>
        <authorList>
            <person name="Schachtman D."/>
        </authorList>
    </citation>
    <scope>NUCLEOTIDE SEQUENCE [LARGE SCALE GENOMIC DNA]</scope>
    <source>
        <strain evidence="1 2">1288</strain>
    </source>
</reference>
<dbReference type="Gene3D" id="1.10.760.20">
    <property type="entry name" value="Protein of unknown function DUF3243"/>
    <property type="match status" value="1"/>
</dbReference>
<dbReference type="Pfam" id="PF11588">
    <property type="entry name" value="DUF3243"/>
    <property type="match status" value="1"/>
</dbReference>